<dbReference type="PANTHER" id="PTHR31630:SF6">
    <property type="entry name" value="PHYTANOYL-COA DIOXYGENASE-RELATED"/>
    <property type="match status" value="1"/>
</dbReference>
<dbReference type="AlphaFoldDB" id="A0A2J6RNC4"/>
<evidence type="ECO:0008006" key="4">
    <source>
        <dbReference type="Google" id="ProtNLM"/>
    </source>
</evidence>
<dbReference type="OrthoDB" id="445007at2759"/>
<dbReference type="Pfam" id="PF05721">
    <property type="entry name" value="PhyH"/>
    <property type="match status" value="1"/>
</dbReference>
<dbReference type="Proteomes" id="UP000235786">
    <property type="component" value="Unassembled WGS sequence"/>
</dbReference>
<reference evidence="2 3" key="1">
    <citation type="submission" date="2016-04" db="EMBL/GenBank/DDBJ databases">
        <title>A degradative enzymes factory behind the ericoid mycorrhizal symbiosis.</title>
        <authorList>
            <consortium name="DOE Joint Genome Institute"/>
            <person name="Martino E."/>
            <person name="Morin E."/>
            <person name="Grelet G."/>
            <person name="Kuo A."/>
            <person name="Kohler A."/>
            <person name="Daghino S."/>
            <person name="Barry K."/>
            <person name="Choi C."/>
            <person name="Cichocki N."/>
            <person name="Clum A."/>
            <person name="Copeland A."/>
            <person name="Hainaut M."/>
            <person name="Haridas S."/>
            <person name="Labutti K."/>
            <person name="Lindquist E."/>
            <person name="Lipzen A."/>
            <person name="Khouja H.-R."/>
            <person name="Murat C."/>
            <person name="Ohm R."/>
            <person name="Olson A."/>
            <person name="Spatafora J."/>
            <person name="Veneault-Fourrey C."/>
            <person name="Henrissat B."/>
            <person name="Grigoriev I."/>
            <person name="Martin F."/>
            <person name="Perotto S."/>
        </authorList>
    </citation>
    <scope>NUCLEOTIDE SEQUENCE [LARGE SCALE GENOMIC DNA]</scope>
    <source>
        <strain evidence="2 3">F</strain>
    </source>
</reference>
<dbReference type="PANTHER" id="PTHR31630">
    <property type="entry name" value="PHYTANOYL-COA DIOXYGENASE-RELATED-RELATED"/>
    <property type="match status" value="1"/>
</dbReference>
<evidence type="ECO:0000256" key="1">
    <source>
        <dbReference type="SAM" id="MobiDB-lite"/>
    </source>
</evidence>
<proteinExistence type="predicted"/>
<dbReference type="Gene3D" id="2.60.120.620">
    <property type="entry name" value="q2cbj1_9rhob like domain"/>
    <property type="match status" value="1"/>
</dbReference>
<dbReference type="EMBL" id="KZ613946">
    <property type="protein sequence ID" value="PMD40008.1"/>
    <property type="molecule type" value="Genomic_DNA"/>
</dbReference>
<organism evidence="2 3">
    <name type="scientific">Hyaloscypha variabilis (strain UAMH 11265 / GT02V1 / F)</name>
    <name type="common">Meliniomyces variabilis</name>
    <dbReference type="NCBI Taxonomy" id="1149755"/>
    <lineage>
        <taxon>Eukaryota</taxon>
        <taxon>Fungi</taxon>
        <taxon>Dikarya</taxon>
        <taxon>Ascomycota</taxon>
        <taxon>Pezizomycotina</taxon>
        <taxon>Leotiomycetes</taxon>
        <taxon>Helotiales</taxon>
        <taxon>Hyaloscyphaceae</taxon>
        <taxon>Hyaloscypha</taxon>
        <taxon>Hyaloscypha variabilis</taxon>
    </lineage>
</organism>
<evidence type="ECO:0000313" key="3">
    <source>
        <dbReference type="Proteomes" id="UP000235786"/>
    </source>
</evidence>
<accession>A0A2J6RNC4</accession>
<sequence length="358" mass="40661">MAPSRLATPPPSTMASSLKGESVPRYGDFRDDFYRDGYVVIKGALSKERASYYSNEALKWLESFNIGFDKNDKSTWKKENLPQSWKGGMYLHYAAAHEKYVWEARWYDHEFPKGEILKEGLDSEPGVIAPFAKLWGTEELLVSFDTVNITLPPSIVGEYDSKPWPHTDQAPERHGMNCVQGIINLSQAGPNDGGLVVVKGSAPLFDRFFEENPVTGPTPWRSAKHQDFHPYSEENLDWYRAQGCELVKVCAEAGDLIMWDSREVHWATFAESDVTRTIIYATYTPASWMTPENQVLKKEMFEKFQTTTHWPHTNLYTHGAATITVDGVEKPDPLERDEPINKPVHSERLLKLAGVVPY</sequence>
<protein>
    <recommendedName>
        <fullName evidence="4">Phytanoyl-CoA dioxygenase</fullName>
    </recommendedName>
</protein>
<feature type="region of interest" description="Disordered" evidence="1">
    <location>
        <begin position="1"/>
        <end position="20"/>
    </location>
</feature>
<dbReference type="SUPFAM" id="SSF51197">
    <property type="entry name" value="Clavaminate synthase-like"/>
    <property type="match status" value="1"/>
</dbReference>
<keyword evidence="3" id="KW-1185">Reference proteome</keyword>
<gene>
    <name evidence="2" type="ORF">L207DRAFT_583843</name>
</gene>
<evidence type="ECO:0000313" key="2">
    <source>
        <dbReference type="EMBL" id="PMD40008.1"/>
    </source>
</evidence>
<name>A0A2J6RNC4_HYAVF</name>
<dbReference type="InterPro" id="IPR008775">
    <property type="entry name" value="Phytyl_CoA_dOase-like"/>
</dbReference>